<gene>
    <name evidence="1" type="ORF">MUK42_10375</name>
</gene>
<proteinExistence type="predicted"/>
<reference evidence="1" key="1">
    <citation type="submission" date="2022-05" db="EMBL/GenBank/DDBJ databases">
        <title>The Musa troglodytarum L. genome provides insights into the mechanism of non-climacteric behaviour and enrichment of carotenoids.</title>
        <authorList>
            <person name="Wang J."/>
        </authorList>
    </citation>
    <scope>NUCLEOTIDE SEQUENCE</scope>
    <source>
        <tissue evidence="1">Leaf</tissue>
    </source>
</reference>
<evidence type="ECO:0000313" key="2">
    <source>
        <dbReference type="Proteomes" id="UP001055439"/>
    </source>
</evidence>
<dbReference type="EMBL" id="CP097509">
    <property type="protein sequence ID" value="URE16797.1"/>
    <property type="molecule type" value="Genomic_DNA"/>
</dbReference>
<organism evidence="1 2">
    <name type="scientific">Musa troglodytarum</name>
    <name type="common">fe'i banana</name>
    <dbReference type="NCBI Taxonomy" id="320322"/>
    <lineage>
        <taxon>Eukaryota</taxon>
        <taxon>Viridiplantae</taxon>
        <taxon>Streptophyta</taxon>
        <taxon>Embryophyta</taxon>
        <taxon>Tracheophyta</taxon>
        <taxon>Spermatophyta</taxon>
        <taxon>Magnoliopsida</taxon>
        <taxon>Liliopsida</taxon>
        <taxon>Zingiberales</taxon>
        <taxon>Musaceae</taxon>
        <taxon>Musa</taxon>
    </lineage>
</organism>
<dbReference type="AlphaFoldDB" id="A0A9E7GRE9"/>
<sequence length="125" mass="14367">MSTLSSDMDVHKLSVLAIDAPLFLIRMADRSSVDILSWKAQMSRKWTQLSYDVVTKLLQMTVLALHAKTSHRNGMNHIEAFMFWYIMIEKPSLVNACCAVWLCSGWNEKDMVWRCTWKSTSCCDG</sequence>
<dbReference type="OrthoDB" id="421038at2759"/>
<name>A0A9E7GRE9_9LILI</name>
<evidence type="ECO:0000313" key="1">
    <source>
        <dbReference type="EMBL" id="URE16797.1"/>
    </source>
</evidence>
<dbReference type="Proteomes" id="UP001055439">
    <property type="component" value="Chromosome 7"/>
</dbReference>
<keyword evidence="2" id="KW-1185">Reference proteome</keyword>
<protein>
    <submittedName>
        <fullName evidence="1">X8 domain</fullName>
    </submittedName>
</protein>
<accession>A0A9E7GRE9</accession>